<organism evidence="1 2">
    <name type="scientific">Planktothrix tepida PCC 9214</name>
    <dbReference type="NCBI Taxonomy" id="671072"/>
    <lineage>
        <taxon>Bacteria</taxon>
        <taxon>Bacillati</taxon>
        <taxon>Cyanobacteriota</taxon>
        <taxon>Cyanophyceae</taxon>
        <taxon>Oscillatoriophycideae</taxon>
        <taxon>Oscillatoriales</taxon>
        <taxon>Microcoleaceae</taxon>
        <taxon>Planktothrix</taxon>
    </lineage>
</organism>
<dbReference type="STRING" id="671072.PL9214290388"/>
<name>A0A1J1LDW9_9CYAN</name>
<protein>
    <submittedName>
        <fullName evidence="1">Uncharacterized protein</fullName>
    </submittedName>
</protein>
<accession>A0A1J1LDW9</accession>
<dbReference type="EMBL" id="CZDF01000132">
    <property type="protein sequence ID" value="CUR30797.1"/>
    <property type="molecule type" value="Genomic_DNA"/>
</dbReference>
<dbReference type="Proteomes" id="UP000184315">
    <property type="component" value="Unassembled WGS sequence"/>
</dbReference>
<keyword evidence="2" id="KW-1185">Reference proteome</keyword>
<gene>
    <name evidence="1" type="ORF">PL9214290388</name>
</gene>
<proteinExistence type="predicted"/>
<evidence type="ECO:0000313" key="1">
    <source>
        <dbReference type="EMBL" id="CUR30797.1"/>
    </source>
</evidence>
<sequence>MATAISIDFIDITYRCYPLIFYCKGNRVSLTAKNSQILL</sequence>
<evidence type="ECO:0000313" key="2">
    <source>
        <dbReference type="Proteomes" id="UP000184315"/>
    </source>
</evidence>
<reference evidence="2" key="1">
    <citation type="submission" date="2015-10" db="EMBL/GenBank/DDBJ databases">
        <authorList>
            <person name="Regsiter A."/>
            <person name="william w."/>
        </authorList>
    </citation>
    <scope>NUCLEOTIDE SEQUENCE [LARGE SCALE GENOMIC DNA]</scope>
</reference>
<dbReference type="AlphaFoldDB" id="A0A1J1LDW9"/>